<evidence type="ECO:0000256" key="8">
    <source>
        <dbReference type="SAM" id="Phobius"/>
    </source>
</evidence>
<dbReference type="PANTHER" id="PTHR46154">
    <property type="match status" value="1"/>
</dbReference>
<gene>
    <name evidence="9" type="ORF">SEV965_LOCUS13384</name>
</gene>
<evidence type="ECO:0000313" key="10">
    <source>
        <dbReference type="Proteomes" id="UP000663889"/>
    </source>
</evidence>
<dbReference type="GO" id="GO:0015606">
    <property type="term" value="F:spermidine transmembrane transporter activity"/>
    <property type="evidence" value="ECO:0007669"/>
    <property type="project" value="TreeGrafter"/>
</dbReference>
<keyword evidence="3" id="KW-0813">Transport</keyword>
<evidence type="ECO:0000256" key="7">
    <source>
        <dbReference type="RuleBase" id="RU362091"/>
    </source>
</evidence>
<evidence type="ECO:0000256" key="1">
    <source>
        <dbReference type="ARBA" id="ARBA00004141"/>
    </source>
</evidence>
<keyword evidence="5 8" id="KW-1133">Transmembrane helix</keyword>
<accession>A0A814KJM8</accession>
<proteinExistence type="inferred from homology"/>
<feature type="transmembrane region" description="Helical" evidence="8">
    <location>
        <begin position="191"/>
        <end position="211"/>
    </location>
</feature>
<organism evidence="9 10">
    <name type="scientific">Rotaria sordida</name>
    <dbReference type="NCBI Taxonomy" id="392033"/>
    <lineage>
        <taxon>Eukaryota</taxon>
        <taxon>Metazoa</taxon>
        <taxon>Spiralia</taxon>
        <taxon>Gnathifera</taxon>
        <taxon>Rotifera</taxon>
        <taxon>Eurotatoria</taxon>
        <taxon>Bdelloidea</taxon>
        <taxon>Philodinida</taxon>
        <taxon>Philodinidae</taxon>
        <taxon>Rotaria</taxon>
    </lineage>
</organism>
<comment type="caution">
    <text evidence="9">The sequence shown here is derived from an EMBL/GenBank/DDBJ whole genome shotgun (WGS) entry which is preliminary data.</text>
</comment>
<evidence type="ECO:0000256" key="6">
    <source>
        <dbReference type="ARBA" id="ARBA00023136"/>
    </source>
</evidence>
<dbReference type="InterPro" id="IPR031155">
    <property type="entry name" value="DUR"/>
</dbReference>
<keyword evidence="6 8" id="KW-0472">Membrane</keyword>
<feature type="transmembrane region" description="Helical" evidence="8">
    <location>
        <begin position="31"/>
        <end position="50"/>
    </location>
</feature>
<protein>
    <submittedName>
        <fullName evidence="9">Uncharacterized protein</fullName>
    </submittedName>
</protein>
<dbReference type="GO" id="GO:0015204">
    <property type="term" value="F:urea transmembrane transporter activity"/>
    <property type="evidence" value="ECO:0007669"/>
    <property type="project" value="InterPro"/>
</dbReference>
<dbReference type="Proteomes" id="UP000663889">
    <property type="component" value="Unassembled WGS sequence"/>
</dbReference>
<dbReference type="GO" id="GO:0015489">
    <property type="term" value="F:putrescine transmembrane transporter activity"/>
    <property type="evidence" value="ECO:0007669"/>
    <property type="project" value="TreeGrafter"/>
</dbReference>
<keyword evidence="4 8" id="KW-0812">Transmembrane</keyword>
<evidence type="ECO:0000313" key="9">
    <source>
        <dbReference type="EMBL" id="CAF1051942.1"/>
    </source>
</evidence>
<comment type="similarity">
    <text evidence="2 7">Belongs to the sodium:solute symporter (SSF) (TC 2.A.21) family.</text>
</comment>
<dbReference type="Pfam" id="PF00474">
    <property type="entry name" value="SSF"/>
    <property type="match status" value="1"/>
</dbReference>
<name>A0A814KJM8_9BILA</name>
<reference evidence="9" key="1">
    <citation type="submission" date="2021-02" db="EMBL/GenBank/DDBJ databases">
        <authorList>
            <person name="Nowell W R."/>
        </authorList>
    </citation>
    <scope>NUCLEOTIDE SEQUENCE</scope>
</reference>
<dbReference type="PANTHER" id="PTHR46154:SF4">
    <property type="entry name" value="UREA ACTIVE TRANSPORTER"/>
    <property type="match status" value="1"/>
</dbReference>
<dbReference type="InterPro" id="IPR038377">
    <property type="entry name" value="Na/Glc_symporter_sf"/>
</dbReference>
<dbReference type="EMBL" id="CAJNOU010000631">
    <property type="protein sequence ID" value="CAF1051942.1"/>
    <property type="molecule type" value="Genomic_DNA"/>
</dbReference>
<sequence>MHIAAACFLLPLGTIIYTMFGGIKATFLTDYAHTVAVLIIILYFAFTTYATSPLLGSPSVVYDLLVNASRIHPIEGHAEGSYLTMRSQKGAMFFIINIIGNFGTVFVDDAYYNKAIAVSSVSALSSYILGDISWFAVPFLAATTMGLTAVALENNPAFPSYPNRLDPIGVTANLTLPIAAVTLLGKDGTTTALIMVFMTITSAMSAQWIAVSSIITHDIHKTYFN</sequence>
<comment type="subcellular location">
    <subcellularLocation>
        <location evidence="1">Membrane</location>
        <topology evidence="1">Multi-pass membrane protein</topology>
    </subcellularLocation>
</comment>
<evidence type="ECO:0000256" key="4">
    <source>
        <dbReference type="ARBA" id="ARBA00022692"/>
    </source>
</evidence>
<dbReference type="PROSITE" id="PS50283">
    <property type="entry name" value="NA_SOLUT_SYMP_3"/>
    <property type="match status" value="1"/>
</dbReference>
<dbReference type="Gene3D" id="1.20.1730.10">
    <property type="entry name" value="Sodium/glucose cotransporter"/>
    <property type="match status" value="1"/>
</dbReference>
<dbReference type="InterPro" id="IPR001734">
    <property type="entry name" value="Na/solute_symporter"/>
</dbReference>
<feature type="transmembrane region" description="Helical" evidence="8">
    <location>
        <begin position="91"/>
        <end position="112"/>
    </location>
</feature>
<dbReference type="AlphaFoldDB" id="A0A814KJM8"/>
<evidence type="ECO:0000256" key="5">
    <source>
        <dbReference type="ARBA" id="ARBA00022989"/>
    </source>
</evidence>
<evidence type="ECO:0000256" key="2">
    <source>
        <dbReference type="ARBA" id="ARBA00006434"/>
    </source>
</evidence>
<evidence type="ECO:0000256" key="3">
    <source>
        <dbReference type="ARBA" id="ARBA00022448"/>
    </source>
</evidence>
<dbReference type="GO" id="GO:0005886">
    <property type="term" value="C:plasma membrane"/>
    <property type="evidence" value="ECO:0007669"/>
    <property type="project" value="TreeGrafter"/>
</dbReference>